<evidence type="ECO:0000313" key="3">
    <source>
        <dbReference type="RefSeq" id="XP_023171048.2"/>
    </source>
</evidence>
<organism evidence="2 3">
    <name type="scientific">Drosophila hydei</name>
    <name type="common">Fruit fly</name>
    <dbReference type="NCBI Taxonomy" id="7224"/>
    <lineage>
        <taxon>Eukaryota</taxon>
        <taxon>Metazoa</taxon>
        <taxon>Ecdysozoa</taxon>
        <taxon>Arthropoda</taxon>
        <taxon>Hexapoda</taxon>
        <taxon>Insecta</taxon>
        <taxon>Pterygota</taxon>
        <taxon>Neoptera</taxon>
        <taxon>Endopterygota</taxon>
        <taxon>Diptera</taxon>
        <taxon>Brachycera</taxon>
        <taxon>Muscomorpha</taxon>
        <taxon>Ephydroidea</taxon>
        <taxon>Drosophilidae</taxon>
        <taxon>Drosophila</taxon>
    </lineage>
</organism>
<keyword evidence="2" id="KW-1185">Reference proteome</keyword>
<dbReference type="Pfam" id="PF06477">
    <property type="entry name" value="DUF1091"/>
    <property type="match status" value="1"/>
</dbReference>
<keyword evidence="1" id="KW-0732">Signal</keyword>
<proteinExistence type="predicted"/>
<feature type="signal peptide" evidence="1">
    <location>
        <begin position="1"/>
        <end position="18"/>
    </location>
</feature>
<protein>
    <submittedName>
        <fullName evidence="3">Uncharacterized protein LOC111599594</fullName>
    </submittedName>
</protein>
<name>A0A6J1LT35_DROHY</name>
<dbReference type="AlphaFoldDB" id="A0A6J1LT35"/>
<dbReference type="GeneID" id="111599594"/>
<dbReference type="OrthoDB" id="8043478at2759"/>
<evidence type="ECO:0000313" key="2">
    <source>
        <dbReference type="Proteomes" id="UP000504633"/>
    </source>
</evidence>
<sequence length="181" mass="21018">MRSFKLLLLLAFLESCMGKRHWTYEIIDASGYSDDETKLSLNWRVERVGRHITGITGFVNFNYDVDNTTMIEVTIVRSVSGSERDFKPLPFGVPQKKFAEVKVMYDDLLYPIMQNCSNLPQIEGDLLWPWPRNIYIFDMCNFDNGNLPEILADGFYRAVFTFTGEVNWNTSYTVNLKTQLI</sequence>
<dbReference type="PANTHER" id="PTHR21112">
    <property type="entry name" value="CHEMOSENSORY PROTEIN A 29A-RELATED"/>
    <property type="match status" value="1"/>
</dbReference>
<evidence type="ECO:0000256" key="1">
    <source>
        <dbReference type="SAM" id="SignalP"/>
    </source>
</evidence>
<dbReference type="OMA" id="IWPEILV"/>
<feature type="chain" id="PRO_5026769424" evidence="1">
    <location>
        <begin position="19"/>
        <end position="181"/>
    </location>
</feature>
<dbReference type="KEGG" id="dhe:111599594"/>
<dbReference type="Proteomes" id="UP000504633">
    <property type="component" value="Unplaced"/>
</dbReference>
<dbReference type="RefSeq" id="XP_023171048.2">
    <property type="nucleotide sequence ID" value="XM_023315280.2"/>
</dbReference>
<reference evidence="3" key="1">
    <citation type="submission" date="2025-08" db="UniProtKB">
        <authorList>
            <consortium name="RefSeq"/>
        </authorList>
    </citation>
    <scope>IDENTIFICATION</scope>
    <source>
        <strain evidence="3">15085-1641.00</strain>
        <tissue evidence="3">Whole body</tissue>
    </source>
</reference>
<dbReference type="PANTHER" id="PTHR21112:SF0">
    <property type="entry name" value="CHEMOSENSORY PROTEIN A 29A-RELATED"/>
    <property type="match status" value="1"/>
</dbReference>
<accession>A0A6J1LT35</accession>
<gene>
    <name evidence="3" type="primary">LOC111599594</name>
</gene>
<dbReference type="InterPro" id="IPR010512">
    <property type="entry name" value="DUF1091"/>
</dbReference>